<dbReference type="PANTHER" id="PTHR35371:SF1">
    <property type="entry name" value="BLR7753 PROTEIN"/>
    <property type="match status" value="1"/>
</dbReference>
<proteinExistence type="predicted"/>
<dbReference type="InterPro" id="IPR001129">
    <property type="entry name" value="Membr-assoc_MAPEG"/>
</dbReference>
<evidence type="ECO:0000256" key="1">
    <source>
        <dbReference type="ARBA" id="ARBA00004370"/>
    </source>
</evidence>
<evidence type="ECO:0000256" key="5">
    <source>
        <dbReference type="SAM" id="Phobius"/>
    </source>
</evidence>
<keyword evidence="4 5" id="KW-0472">Membrane</keyword>
<sequence length="163" mass="18189">MPYSIAILSIPAYYCLAIYPHFEAVKISGNGDVSRHDNRNPKSTQHVEKIRKFLSPRQFAAYERAERCHTNNLENMPLFVAALLAGLLADQMQKAGLNGSLGLGTTSLMLNEFALAWLLVRTLYTAAYLKIETKKLSYLRSLCYFIGVGLCFAELIQAAKVLV</sequence>
<dbReference type="Proteomes" id="UP000799441">
    <property type="component" value="Unassembled WGS sequence"/>
</dbReference>
<evidence type="ECO:0000256" key="3">
    <source>
        <dbReference type="ARBA" id="ARBA00022989"/>
    </source>
</evidence>
<evidence type="ECO:0000313" key="7">
    <source>
        <dbReference type="Proteomes" id="UP000799441"/>
    </source>
</evidence>
<dbReference type="AlphaFoldDB" id="A0A9P4UQ97"/>
<evidence type="ECO:0000256" key="4">
    <source>
        <dbReference type="ARBA" id="ARBA00023136"/>
    </source>
</evidence>
<evidence type="ECO:0000256" key="2">
    <source>
        <dbReference type="ARBA" id="ARBA00022692"/>
    </source>
</evidence>
<keyword evidence="7" id="KW-1185">Reference proteome</keyword>
<dbReference type="Gene3D" id="1.20.120.550">
    <property type="entry name" value="Membrane associated eicosanoid/glutathione metabolism-like domain"/>
    <property type="match status" value="1"/>
</dbReference>
<feature type="transmembrane region" description="Helical" evidence="5">
    <location>
        <begin position="109"/>
        <end position="129"/>
    </location>
</feature>
<comment type="subcellular location">
    <subcellularLocation>
        <location evidence="1">Membrane</location>
    </subcellularLocation>
</comment>
<keyword evidence="2 5" id="KW-0812">Transmembrane</keyword>
<dbReference type="InterPro" id="IPR023352">
    <property type="entry name" value="MAPEG-like_dom_sf"/>
</dbReference>
<dbReference type="OrthoDB" id="2122304at2759"/>
<name>A0A9P4UQ97_9PEZI</name>
<reference evidence="6" key="1">
    <citation type="journal article" date="2020" name="Stud. Mycol.">
        <title>101 Dothideomycetes genomes: a test case for predicting lifestyles and emergence of pathogens.</title>
        <authorList>
            <person name="Haridas S."/>
            <person name="Albert R."/>
            <person name="Binder M."/>
            <person name="Bloem J."/>
            <person name="Labutti K."/>
            <person name="Salamov A."/>
            <person name="Andreopoulos B."/>
            <person name="Baker S."/>
            <person name="Barry K."/>
            <person name="Bills G."/>
            <person name="Bluhm B."/>
            <person name="Cannon C."/>
            <person name="Castanera R."/>
            <person name="Culley D."/>
            <person name="Daum C."/>
            <person name="Ezra D."/>
            <person name="Gonzalez J."/>
            <person name="Henrissat B."/>
            <person name="Kuo A."/>
            <person name="Liang C."/>
            <person name="Lipzen A."/>
            <person name="Lutzoni F."/>
            <person name="Magnuson J."/>
            <person name="Mondo S."/>
            <person name="Nolan M."/>
            <person name="Ohm R."/>
            <person name="Pangilinan J."/>
            <person name="Park H.-J."/>
            <person name="Ramirez L."/>
            <person name="Alfaro M."/>
            <person name="Sun H."/>
            <person name="Tritt A."/>
            <person name="Yoshinaga Y."/>
            <person name="Zwiers L.-H."/>
            <person name="Turgeon B."/>
            <person name="Goodwin S."/>
            <person name="Spatafora J."/>
            <person name="Crous P."/>
            <person name="Grigoriev I."/>
        </authorList>
    </citation>
    <scope>NUCLEOTIDE SEQUENCE</scope>
    <source>
        <strain evidence="6">CBS 116435</strain>
    </source>
</reference>
<dbReference type="EMBL" id="MU003789">
    <property type="protein sequence ID" value="KAF2721633.1"/>
    <property type="molecule type" value="Genomic_DNA"/>
</dbReference>
<organism evidence="6 7">
    <name type="scientific">Polychaeton citri CBS 116435</name>
    <dbReference type="NCBI Taxonomy" id="1314669"/>
    <lineage>
        <taxon>Eukaryota</taxon>
        <taxon>Fungi</taxon>
        <taxon>Dikarya</taxon>
        <taxon>Ascomycota</taxon>
        <taxon>Pezizomycotina</taxon>
        <taxon>Dothideomycetes</taxon>
        <taxon>Dothideomycetidae</taxon>
        <taxon>Capnodiales</taxon>
        <taxon>Capnodiaceae</taxon>
        <taxon>Polychaeton</taxon>
    </lineage>
</organism>
<gene>
    <name evidence="6" type="ORF">K431DRAFT_320296</name>
</gene>
<dbReference type="GO" id="GO:0016020">
    <property type="term" value="C:membrane"/>
    <property type="evidence" value="ECO:0007669"/>
    <property type="project" value="UniProtKB-SubCell"/>
</dbReference>
<evidence type="ECO:0008006" key="8">
    <source>
        <dbReference type="Google" id="ProtNLM"/>
    </source>
</evidence>
<dbReference type="Pfam" id="PF01124">
    <property type="entry name" value="MAPEG"/>
    <property type="match status" value="1"/>
</dbReference>
<dbReference type="SUPFAM" id="SSF161084">
    <property type="entry name" value="MAPEG domain-like"/>
    <property type="match status" value="1"/>
</dbReference>
<comment type="caution">
    <text evidence="6">The sequence shown here is derived from an EMBL/GenBank/DDBJ whole genome shotgun (WGS) entry which is preliminary data.</text>
</comment>
<dbReference type="PANTHER" id="PTHR35371">
    <property type="entry name" value="INNER MEMBRANE PROTEIN"/>
    <property type="match status" value="1"/>
</dbReference>
<accession>A0A9P4UQ97</accession>
<feature type="transmembrane region" description="Helical" evidence="5">
    <location>
        <begin position="141"/>
        <end position="159"/>
    </location>
</feature>
<protein>
    <recommendedName>
        <fullName evidence="8">MAPEG family protein</fullName>
    </recommendedName>
</protein>
<keyword evidence="3 5" id="KW-1133">Transmembrane helix</keyword>
<evidence type="ECO:0000313" key="6">
    <source>
        <dbReference type="EMBL" id="KAF2721633.1"/>
    </source>
</evidence>